<gene>
    <name evidence="1" type="ORF">HICCMSTLAB_LOCUS3715</name>
</gene>
<dbReference type="Proteomes" id="UP000786811">
    <property type="component" value="Unassembled WGS sequence"/>
</dbReference>
<comment type="caution">
    <text evidence="1">The sequence shown here is derived from an EMBL/GenBank/DDBJ whole genome shotgun (WGS) entry which is preliminary data.</text>
</comment>
<dbReference type="EMBL" id="CAJNRD030001118">
    <property type="protein sequence ID" value="CAG5083039.1"/>
    <property type="molecule type" value="Genomic_DNA"/>
</dbReference>
<keyword evidence="2" id="KW-1185">Reference proteome</keyword>
<feature type="non-terminal residue" evidence="1">
    <location>
        <position position="97"/>
    </location>
</feature>
<reference evidence="1" key="1">
    <citation type="submission" date="2021-04" db="EMBL/GenBank/DDBJ databases">
        <authorList>
            <person name="Chebbi M.A.C M."/>
        </authorList>
    </citation>
    <scope>NUCLEOTIDE SEQUENCE</scope>
</reference>
<evidence type="ECO:0000313" key="2">
    <source>
        <dbReference type="Proteomes" id="UP000786811"/>
    </source>
</evidence>
<sequence>MVILWFYSYSLNRSQSILDEFRIPIKLLETTSGVSKESILEPILFLIVMNAEVRRIIYCKHGLFDDDNFMMLSDTVDAQAIADWVKEHSLELNLSKT</sequence>
<evidence type="ECO:0008006" key="3">
    <source>
        <dbReference type="Google" id="ProtNLM"/>
    </source>
</evidence>
<dbReference type="AlphaFoldDB" id="A0A8J2MIG7"/>
<dbReference type="OrthoDB" id="8936366at2759"/>
<protein>
    <recommendedName>
        <fullName evidence="3">Reverse transcriptase domain-containing protein</fullName>
    </recommendedName>
</protein>
<name>A0A8J2MIG7_COTCN</name>
<proteinExistence type="predicted"/>
<organism evidence="1 2">
    <name type="scientific">Cotesia congregata</name>
    <name type="common">Parasitoid wasp</name>
    <name type="synonym">Apanteles congregatus</name>
    <dbReference type="NCBI Taxonomy" id="51543"/>
    <lineage>
        <taxon>Eukaryota</taxon>
        <taxon>Metazoa</taxon>
        <taxon>Ecdysozoa</taxon>
        <taxon>Arthropoda</taxon>
        <taxon>Hexapoda</taxon>
        <taxon>Insecta</taxon>
        <taxon>Pterygota</taxon>
        <taxon>Neoptera</taxon>
        <taxon>Endopterygota</taxon>
        <taxon>Hymenoptera</taxon>
        <taxon>Apocrita</taxon>
        <taxon>Ichneumonoidea</taxon>
        <taxon>Braconidae</taxon>
        <taxon>Microgastrinae</taxon>
        <taxon>Cotesia</taxon>
    </lineage>
</organism>
<evidence type="ECO:0000313" key="1">
    <source>
        <dbReference type="EMBL" id="CAG5083039.1"/>
    </source>
</evidence>
<accession>A0A8J2MIG7</accession>